<keyword evidence="1" id="KW-1133">Transmembrane helix</keyword>
<reference evidence="2 3" key="1">
    <citation type="journal article" date="2014" name="BMC Genomics">
        <title>Comparative genomics of Bradyrhizobium japonicum CPAC 15 and Bradyrhizobium diazoefficiens CPAC 7: elite model strains for understanding symbiotic performance with soybean.</title>
        <authorList>
            <person name="Siqueira A.F."/>
            <person name="Ormeno-Orrillo E."/>
            <person name="Souza R.C."/>
            <person name="Rodrigues E.P."/>
            <person name="Almeida L.G."/>
            <person name="Barcellos F.G."/>
            <person name="Batista J.S."/>
            <person name="Nakatami A.S."/>
            <person name="Martinez-Romero E."/>
            <person name="Vasconcelos A.T."/>
            <person name="Hungria M."/>
        </authorList>
    </citation>
    <scope>NUCLEOTIDE SEQUENCE [LARGE SCALE GENOMIC DNA]</scope>
    <source>
        <strain evidence="2 3">SEMIA 5080</strain>
    </source>
</reference>
<protein>
    <submittedName>
        <fullName evidence="2">Uncharacterized protein</fullName>
    </submittedName>
</protein>
<proteinExistence type="predicted"/>
<organism evidence="2 3">
    <name type="scientific">Bradyrhizobium diazoefficiens SEMIA 5080</name>
    <dbReference type="NCBI Taxonomy" id="754504"/>
    <lineage>
        <taxon>Bacteria</taxon>
        <taxon>Pseudomonadati</taxon>
        <taxon>Pseudomonadota</taxon>
        <taxon>Alphaproteobacteria</taxon>
        <taxon>Hyphomicrobiales</taxon>
        <taxon>Nitrobacteraceae</taxon>
        <taxon>Bradyrhizobium</taxon>
    </lineage>
</organism>
<feature type="transmembrane region" description="Helical" evidence="1">
    <location>
        <begin position="44"/>
        <end position="62"/>
    </location>
</feature>
<keyword evidence="1" id="KW-0812">Transmembrane</keyword>
<evidence type="ECO:0000313" key="3">
    <source>
        <dbReference type="Proteomes" id="UP000024900"/>
    </source>
</evidence>
<feature type="transmembrane region" description="Helical" evidence="1">
    <location>
        <begin position="68"/>
        <end position="92"/>
    </location>
</feature>
<name>A0A837CJ64_9BRAD</name>
<dbReference type="Proteomes" id="UP000024900">
    <property type="component" value="Unassembled WGS sequence"/>
</dbReference>
<accession>A0A837CJ64</accession>
<dbReference type="EMBL" id="ADOU02000004">
    <property type="protein sequence ID" value="KGJ69366.1"/>
    <property type="molecule type" value="Genomic_DNA"/>
</dbReference>
<keyword evidence="1" id="KW-0472">Membrane</keyword>
<evidence type="ECO:0000313" key="2">
    <source>
        <dbReference type="EMBL" id="KGJ69366.1"/>
    </source>
</evidence>
<sequence length="96" mass="10372">MTYRKSASAAAAKVRRHDSRTSIALPRRQVGSGSCRPGDATMSLILRILFVLAGAITALFVARDALNFTIIQTFVAILLVTAVLLAGSLWSLRRKT</sequence>
<evidence type="ECO:0000256" key="1">
    <source>
        <dbReference type="SAM" id="Phobius"/>
    </source>
</evidence>
<gene>
    <name evidence="2" type="ORF">BJA5080_04872</name>
</gene>
<comment type="caution">
    <text evidence="2">The sequence shown here is derived from an EMBL/GenBank/DDBJ whole genome shotgun (WGS) entry which is preliminary data.</text>
</comment>
<dbReference type="AlphaFoldDB" id="A0A837CJ64"/>